<reference evidence="6" key="1">
    <citation type="journal article" date="2021" name="PeerJ">
        <title>Extensive microbial diversity within the chicken gut microbiome revealed by metagenomics and culture.</title>
        <authorList>
            <person name="Gilroy R."/>
            <person name="Ravi A."/>
            <person name="Getino M."/>
            <person name="Pursley I."/>
            <person name="Horton D.L."/>
            <person name="Alikhan N.F."/>
            <person name="Baker D."/>
            <person name="Gharbi K."/>
            <person name="Hall N."/>
            <person name="Watson M."/>
            <person name="Adriaenssens E.M."/>
            <person name="Foster-Nyarko E."/>
            <person name="Jarju S."/>
            <person name="Secka A."/>
            <person name="Antonio M."/>
            <person name="Oren A."/>
            <person name="Chaudhuri R.R."/>
            <person name="La Ragione R."/>
            <person name="Hildebrand F."/>
            <person name="Pallen M.J."/>
        </authorList>
    </citation>
    <scope>NUCLEOTIDE SEQUENCE</scope>
    <source>
        <strain evidence="6">USAMLcec12-2067</strain>
    </source>
</reference>
<feature type="transmembrane region" description="Helical" evidence="4">
    <location>
        <begin position="104"/>
        <end position="122"/>
    </location>
</feature>
<dbReference type="Gene3D" id="1.10.10.10">
    <property type="entry name" value="Winged helix-like DNA-binding domain superfamily/Winged helix DNA-binding domain"/>
    <property type="match status" value="1"/>
</dbReference>
<feature type="transmembrane region" description="Helical" evidence="4">
    <location>
        <begin position="242"/>
        <end position="262"/>
    </location>
</feature>
<dbReference type="InterPro" id="IPR016032">
    <property type="entry name" value="Sig_transdc_resp-reg_C-effctor"/>
</dbReference>
<evidence type="ECO:0000313" key="7">
    <source>
        <dbReference type="Proteomes" id="UP000789325"/>
    </source>
</evidence>
<name>A0A9D3ACL1_9ACTN</name>
<reference evidence="6" key="2">
    <citation type="submission" date="2021-09" db="EMBL/GenBank/DDBJ databases">
        <authorList>
            <person name="Gilroy R."/>
        </authorList>
    </citation>
    <scope>NUCLEOTIDE SEQUENCE</scope>
    <source>
        <strain evidence="6">USAMLcec12-2067</strain>
    </source>
</reference>
<dbReference type="PANTHER" id="PTHR44688:SF16">
    <property type="entry name" value="DNA-BINDING TRANSCRIPTIONAL ACTIVATOR DEVR_DOSR"/>
    <property type="match status" value="1"/>
</dbReference>
<dbReference type="Pfam" id="PF00196">
    <property type="entry name" value="GerE"/>
    <property type="match status" value="1"/>
</dbReference>
<dbReference type="GO" id="GO:0006355">
    <property type="term" value="P:regulation of DNA-templated transcription"/>
    <property type="evidence" value="ECO:0007669"/>
    <property type="project" value="InterPro"/>
</dbReference>
<keyword evidence="4" id="KW-0812">Transmembrane</keyword>
<keyword evidence="3" id="KW-0804">Transcription</keyword>
<evidence type="ECO:0000256" key="1">
    <source>
        <dbReference type="ARBA" id="ARBA00023015"/>
    </source>
</evidence>
<gene>
    <name evidence="6" type="ORF">K8V16_03895</name>
</gene>
<keyword evidence="4" id="KW-0472">Membrane</keyword>
<feature type="domain" description="HTH luxR-type" evidence="5">
    <location>
        <begin position="431"/>
        <end position="496"/>
    </location>
</feature>
<keyword evidence="4" id="KW-1133">Transmembrane helix</keyword>
<feature type="transmembrane region" description="Helical" evidence="4">
    <location>
        <begin position="269"/>
        <end position="290"/>
    </location>
</feature>
<dbReference type="SMART" id="SM00421">
    <property type="entry name" value="HTH_LUXR"/>
    <property type="match status" value="1"/>
</dbReference>
<dbReference type="InterPro" id="IPR036388">
    <property type="entry name" value="WH-like_DNA-bd_sf"/>
</dbReference>
<dbReference type="PRINTS" id="PR00038">
    <property type="entry name" value="HTHLUXR"/>
</dbReference>
<dbReference type="CDD" id="cd06170">
    <property type="entry name" value="LuxR_C_like"/>
    <property type="match status" value="1"/>
</dbReference>
<evidence type="ECO:0000256" key="4">
    <source>
        <dbReference type="SAM" id="Phobius"/>
    </source>
</evidence>
<dbReference type="PROSITE" id="PS50043">
    <property type="entry name" value="HTH_LUXR_2"/>
    <property type="match status" value="1"/>
</dbReference>
<feature type="transmembrane region" description="Helical" evidence="4">
    <location>
        <begin position="43"/>
        <end position="61"/>
    </location>
</feature>
<dbReference type="SUPFAM" id="SSF46894">
    <property type="entry name" value="C-terminal effector domain of the bipartite response regulators"/>
    <property type="match status" value="1"/>
</dbReference>
<evidence type="ECO:0000256" key="2">
    <source>
        <dbReference type="ARBA" id="ARBA00023125"/>
    </source>
</evidence>
<organism evidence="6 7">
    <name type="scientific">Rubneribacter badeniensis</name>
    <dbReference type="NCBI Taxonomy" id="2070688"/>
    <lineage>
        <taxon>Bacteria</taxon>
        <taxon>Bacillati</taxon>
        <taxon>Actinomycetota</taxon>
        <taxon>Coriobacteriia</taxon>
        <taxon>Eggerthellales</taxon>
        <taxon>Eggerthellaceae</taxon>
        <taxon>Rubneribacter</taxon>
    </lineage>
</organism>
<feature type="transmembrane region" description="Helical" evidence="4">
    <location>
        <begin position="73"/>
        <end position="92"/>
    </location>
</feature>
<evidence type="ECO:0000256" key="3">
    <source>
        <dbReference type="ARBA" id="ARBA00023163"/>
    </source>
</evidence>
<feature type="transmembrane region" description="Helical" evidence="4">
    <location>
        <begin position="129"/>
        <end position="146"/>
    </location>
</feature>
<protein>
    <submittedName>
        <fullName evidence="6">LuxR C-terminal-related transcriptional regulator</fullName>
    </submittedName>
</protein>
<feature type="transmembrane region" description="Helical" evidence="4">
    <location>
        <begin position="328"/>
        <end position="349"/>
    </location>
</feature>
<sequence length="497" mass="54445">MRTLARYAMLWPLVLGLAFSRAGLIVASYGSYTSTDQGLLTDGAMLVALAVLAVFFFILLFTGKTVGKRATNLLARTCIALEALCLLAMAALKTTGRNSDEAQFALSALCTLVASGAIFYWLRRARGTSTTVAVVFVFSALILSEVEISLCAFLPDTVAYLAAMALVLVQYPCMLWARKRAQPYRITSPTLAHDYFSFAKTVIQSKQLLAATAIGIGCLAIVIGLLRGYPNGEAIAFATTTRVMYGVLTVIVSGTLIVLVLMRKRHVMTVGAFVVMELLACLALIAYAAFPDMLDIGAVFTTTLNALMVAFTWYVIIAFMSYGWRDPYYYAIAAWLVWLGCRAVSRVALMEAYPISTNDMLMNAVMGGFLVLSTQVVFVQFLAIALRGSDEQEHAGARQSSTGVLAKLMALDENESMSELRQATMQHNAEEMGKQFLLSEREVEVLTLYALGHTQKRVAEELFITQGTAHAHIKRIYAKTGLHSRQEIIDYLEQYAS</sequence>
<feature type="transmembrane region" description="Helical" evidence="4">
    <location>
        <begin position="208"/>
        <end position="230"/>
    </location>
</feature>
<dbReference type="PANTHER" id="PTHR44688">
    <property type="entry name" value="DNA-BINDING TRANSCRIPTIONAL ACTIVATOR DEVR_DOSR"/>
    <property type="match status" value="1"/>
</dbReference>
<evidence type="ECO:0000313" key="6">
    <source>
        <dbReference type="EMBL" id="HJH42918.1"/>
    </source>
</evidence>
<dbReference type="Proteomes" id="UP000789325">
    <property type="component" value="Unassembled WGS sequence"/>
</dbReference>
<keyword evidence="2" id="KW-0238">DNA-binding</keyword>
<dbReference type="EMBL" id="DYZL01000073">
    <property type="protein sequence ID" value="HJH42918.1"/>
    <property type="molecule type" value="Genomic_DNA"/>
</dbReference>
<feature type="transmembrane region" description="Helical" evidence="4">
    <location>
        <begin position="296"/>
        <end position="316"/>
    </location>
</feature>
<feature type="transmembrane region" description="Helical" evidence="4">
    <location>
        <begin position="158"/>
        <end position="177"/>
    </location>
</feature>
<dbReference type="GO" id="GO:0003677">
    <property type="term" value="F:DNA binding"/>
    <property type="evidence" value="ECO:0007669"/>
    <property type="project" value="UniProtKB-KW"/>
</dbReference>
<proteinExistence type="predicted"/>
<accession>A0A9D3ACL1</accession>
<evidence type="ECO:0000259" key="5">
    <source>
        <dbReference type="PROSITE" id="PS50043"/>
    </source>
</evidence>
<feature type="transmembrane region" description="Helical" evidence="4">
    <location>
        <begin position="361"/>
        <end position="386"/>
    </location>
</feature>
<dbReference type="InterPro" id="IPR000792">
    <property type="entry name" value="Tscrpt_reg_LuxR_C"/>
</dbReference>
<comment type="caution">
    <text evidence="6">The sequence shown here is derived from an EMBL/GenBank/DDBJ whole genome shotgun (WGS) entry which is preliminary data.</text>
</comment>
<dbReference type="AlphaFoldDB" id="A0A9D3ACL1"/>
<keyword evidence="1" id="KW-0805">Transcription regulation</keyword>